<comment type="caution">
    <text evidence="7">The sequence shown here is derived from an EMBL/GenBank/DDBJ whole genome shotgun (WGS) entry which is preliminary data.</text>
</comment>
<keyword evidence="4" id="KW-0378">Hydrolase</keyword>
<evidence type="ECO:0000256" key="4">
    <source>
        <dbReference type="ARBA" id="ARBA00022801"/>
    </source>
</evidence>
<reference evidence="7 8" key="1">
    <citation type="submission" date="2024-02" db="EMBL/GenBank/DDBJ databases">
        <authorList>
            <person name="Daric V."/>
            <person name="Darras S."/>
        </authorList>
    </citation>
    <scope>NUCLEOTIDE SEQUENCE [LARGE SCALE GENOMIC DNA]</scope>
</reference>
<name>A0ABP0FX50_CLALP</name>
<dbReference type="PANTHER" id="PTHR45704">
    <property type="entry name" value="RAS-LIKE FAMILY MEMBER 11"/>
    <property type="match status" value="1"/>
</dbReference>
<accession>A0ABP0FX50</accession>
<evidence type="ECO:0000256" key="5">
    <source>
        <dbReference type="ARBA" id="ARBA00048098"/>
    </source>
</evidence>
<feature type="region of interest" description="Disordered" evidence="6">
    <location>
        <begin position="1"/>
        <end position="23"/>
    </location>
</feature>
<feature type="compositionally biased region" description="Basic and acidic residues" evidence="6">
    <location>
        <begin position="291"/>
        <end position="303"/>
    </location>
</feature>
<keyword evidence="8" id="KW-1185">Reference proteome</keyword>
<protein>
    <recommendedName>
        <fullName evidence="2">small monomeric GTPase</fullName>
        <ecNumber evidence="2">3.6.5.2</ecNumber>
    </recommendedName>
</protein>
<evidence type="ECO:0000256" key="2">
    <source>
        <dbReference type="ARBA" id="ARBA00011984"/>
    </source>
</evidence>
<dbReference type="InterPro" id="IPR005225">
    <property type="entry name" value="Small_GTP-bd"/>
</dbReference>
<dbReference type="Proteomes" id="UP001642483">
    <property type="component" value="Unassembled WGS sequence"/>
</dbReference>
<dbReference type="PROSITE" id="PS51419">
    <property type="entry name" value="RAB"/>
    <property type="match status" value="1"/>
</dbReference>
<dbReference type="PRINTS" id="PR00449">
    <property type="entry name" value="RASTRNSFRMNG"/>
</dbReference>
<evidence type="ECO:0000256" key="3">
    <source>
        <dbReference type="ARBA" id="ARBA00022741"/>
    </source>
</evidence>
<dbReference type="Pfam" id="PF00071">
    <property type="entry name" value="Ras"/>
    <property type="match status" value="1"/>
</dbReference>
<comment type="catalytic activity">
    <reaction evidence="5">
        <text>GTP + H2O = GDP + phosphate + H(+)</text>
        <dbReference type="Rhea" id="RHEA:19669"/>
        <dbReference type="ChEBI" id="CHEBI:15377"/>
        <dbReference type="ChEBI" id="CHEBI:15378"/>
        <dbReference type="ChEBI" id="CHEBI:37565"/>
        <dbReference type="ChEBI" id="CHEBI:43474"/>
        <dbReference type="ChEBI" id="CHEBI:58189"/>
        <dbReference type="EC" id="3.6.5.2"/>
    </reaction>
</comment>
<dbReference type="SUPFAM" id="SSF52540">
    <property type="entry name" value="P-loop containing nucleoside triphosphate hydrolases"/>
    <property type="match status" value="1"/>
</dbReference>
<dbReference type="NCBIfam" id="TIGR00231">
    <property type="entry name" value="small_GTP"/>
    <property type="match status" value="1"/>
</dbReference>
<gene>
    <name evidence="7" type="ORF">CVLEPA_LOCUS14392</name>
</gene>
<proteinExistence type="inferred from homology"/>
<dbReference type="EMBL" id="CAWYQH010000097">
    <property type="protein sequence ID" value="CAK8683307.1"/>
    <property type="molecule type" value="Genomic_DNA"/>
</dbReference>
<evidence type="ECO:0000313" key="8">
    <source>
        <dbReference type="Proteomes" id="UP001642483"/>
    </source>
</evidence>
<dbReference type="Gene3D" id="3.40.50.300">
    <property type="entry name" value="P-loop containing nucleotide triphosphate hydrolases"/>
    <property type="match status" value="1"/>
</dbReference>
<evidence type="ECO:0000256" key="6">
    <source>
        <dbReference type="SAM" id="MobiDB-lite"/>
    </source>
</evidence>
<organism evidence="7 8">
    <name type="scientific">Clavelina lepadiformis</name>
    <name type="common">Light-bulb sea squirt</name>
    <name type="synonym">Ascidia lepadiformis</name>
    <dbReference type="NCBI Taxonomy" id="159417"/>
    <lineage>
        <taxon>Eukaryota</taxon>
        <taxon>Metazoa</taxon>
        <taxon>Chordata</taxon>
        <taxon>Tunicata</taxon>
        <taxon>Ascidiacea</taxon>
        <taxon>Aplousobranchia</taxon>
        <taxon>Clavelinidae</taxon>
        <taxon>Clavelina</taxon>
    </lineage>
</organism>
<keyword evidence="3" id="KW-0547">Nucleotide-binding</keyword>
<dbReference type="EC" id="3.6.5.2" evidence="2"/>
<comment type="similarity">
    <text evidence="1">Belongs to the small GTPase superfamily. Ras family.</text>
</comment>
<evidence type="ECO:0000313" key="7">
    <source>
        <dbReference type="EMBL" id="CAK8683307.1"/>
    </source>
</evidence>
<dbReference type="PROSITE" id="PS51421">
    <property type="entry name" value="RAS"/>
    <property type="match status" value="1"/>
</dbReference>
<dbReference type="SMART" id="SM00173">
    <property type="entry name" value="RAS"/>
    <property type="match status" value="1"/>
</dbReference>
<dbReference type="InterPro" id="IPR051065">
    <property type="entry name" value="Ras-related_GTPase"/>
</dbReference>
<evidence type="ECO:0000256" key="1">
    <source>
        <dbReference type="ARBA" id="ARBA00008344"/>
    </source>
</evidence>
<sequence>MNSNVRQRTILPKSNAIRRTQSSGTGGLLPRSVRVVVLGVAGVGKTAMAVRFVTKRFIGDYDPTLETIYRHTTEVDNQVVNFEIMDTAGQEENSLMLEDKCKWGESFIFVYDVTDKYSFDELSRLKFIASYTHSKMRVNFTPCWILVGNKADLAERERMVTPEEGMALARDLGCHLFREISVKESTEESKCVFEDLWREFSKKSPRSPSSSQRKKFSYRIQDKIPVLESNSCTCTSEAHRKCGSSLILNGSLVSNVRNTLRRQTSVPIMQLGSSRKARDFVYSDANNNDERFNYSRDIDRIPEDSDEDDSSDTNSKPNVFNSPRARRNALTDTSSLGLPALSHRPNKALRKSISVDNVFIPLDLTPCSSSGMNTPLTSSSASSSNTSLNAISPCPHSAGNFKPKRNEIWRGRIRSDGHSLPNHSPVPDSDEDMVSLYHDHCRRNRSRGLHSSRCNQSFSNSYPHMNYPQTRPEVEGF</sequence>
<dbReference type="SMART" id="SM00175">
    <property type="entry name" value="RAB"/>
    <property type="match status" value="1"/>
</dbReference>
<dbReference type="SMART" id="SM00174">
    <property type="entry name" value="RHO"/>
    <property type="match status" value="1"/>
</dbReference>
<feature type="region of interest" description="Disordered" evidence="6">
    <location>
        <begin position="291"/>
        <end position="341"/>
    </location>
</feature>
<dbReference type="InterPro" id="IPR001806">
    <property type="entry name" value="Small_GTPase"/>
</dbReference>
<dbReference type="InterPro" id="IPR027417">
    <property type="entry name" value="P-loop_NTPase"/>
</dbReference>